<proteinExistence type="predicted"/>
<feature type="compositionally biased region" description="Gly residues" evidence="1">
    <location>
        <begin position="116"/>
        <end position="125"/>
    </location>
</feature>
<dbReference type="RefSeq" id="WP_012526815.1">
    <property type="nucleotide sequence ID" value="NC_011891.1"/>
</dbReference>
<protein>
    <submittedName>
        <fullName evidence="2">Uncharacterized protein</fullName>
    </submittedName>
</protein>
<name>B8JEU4_ANAD2</name>
<dbReference type="GO" id="GO:0006355">
    <property type="term" value="P:regulation of DNA-templated transcription"/>
    <property type="evidence" value="ECO:0007669"/>
    <property type="project" value="InterPro"/>
</dbReference>
<dbReference type="InterPro" id="IPR010985">
    <property type="entry name" value="Ribbon_hlx_hlx"/>
</dbReference>
<keyword evidence="3" id="KW-1185">Reference proteome</keyword>
<accession>B8JEU4</accession>
<dbReference type="Proteomes" id="UP000007089">
    <property type="component" value="Chromosome"/>
</dbReference>
<evidence type="ECO:0000313" key="2">
    <source>
        <dbReference type="EMBL" id="ACL66240.1"/>
    </source>
</evidence>
<evidence type="ECO:0000313" key="3">
    <source>
        <dbReference type="Proteomes" id="UP000007089"/>
    </source>
</evidence>
<dbReference type="KEGG" id="acp:A2cp1_2903"/>
<feature type="compositionally biased region" description="Low complexity" evidence="1">
    <location>
        <begin position="106"/>
        <end position="115"/>
    </location>
</feature>
<organism evidence="2 3">
    <name type="scientific">Anaeromyxobacter dehalogenans (strain ATCC BAA-258 / DSM 21875 / 2CP-1)</name>
    <dbReference type="NCBI Taxonomy" id="455488"/>
    <lineage>
        <taxon>Bacteria</taxon>
        <taxon>Pseudomonadati</taxon>
        <taxon>Myxococcota</taxon>
        <taxon>Myxococcia</taxon>
        <taxon>Myxococcales</taxon>
        <taxon>Cystobacterineae</taxon>
        <taxon>Anaeromyxobacteraceae</taxon>
        <taxon>Anaeromyxobacter</taxon>
    </lineage>
</organism>
<dbReference type="SUPFAM" id="SSF47598">
    <property type="entry name" value="Ribbon-helix-helix"/>
    <property type="match status" value="1"/>
</dbReference>
<dbReference type="AlphaFoldDB" id="B8JEU4"/>
<dbReference type="EMBL" id="CP001359">
    <property type="protein sequence ID" value="ACL66240.1"/>
    <property type="molecule type" value="Genomic_DNA"/>
</dbReference>
<feature type="region of interest" description="Disordered" evidence="1">
    <location>
        <begin position="106"/>
        <end position="125"/>
    </location>
</feature>
<reference evidence="2" key="1">
    <citation type="submission" date="2009-01" db="EMBL/GenBank/DDBJ databases">
        <title>Complete sequence of Anaeromyxobacter dehalogenans 2CP-1.</title>
        <authorList>
            <consortium name="US DOE Joint Genome Institute"/>
            <person name="Lucas S."/>
            <person name="Copeland A."/>
            <person name="Lapidus A."/>
            <person name="Glavina del Rio T."/>
            <person name="Dalin E."/>
            <person name="Tice H."/>
            <person name="Bruce D."/>
            <person name="Goodwin L."/>
            <person name="Pitluck S."/>
            <person name="Saunders E."/>
            <person name="Brettin T."/>
            <person name="Detter J.C."/>
            <person name="Han C."/>
            <person name="Larimer F."/>
            <person name="Land M."/>
            <person name="Hauser L."/>
            <person name="Kyrpides N."/>
            <person name="Ovchinnikova G."/>
            <person name="Beliaev A.S."/>
            <person name="Richardson P."/>
        </authorList>
    </citation>
    <scope>NUCLEOTIDE SEQUENCE</scope>
    <source>
        <strain evidence="2">2CP-1</strain>
    </source>
</reference>
<sequence>MDPFADIDLDSESVWLDGAWFTREDLARRIKDMIEAGDFRVSRPSQALERLEAALAQARVVPVRMPADLAEAMTATASRLGRPVGHLVREAVAYYLAAAEAYGAAQAQQAEAPDGPEGGAGGKVR</sequence>
<evidence type="ECO:0000256" key="1">
    <source>
        <dbReference type="SAM" id="MobiDB-lite"/>
    </source>
</evidence>
<dbReference type="HOGENOM" id="CLU_162454_0_0_7"/>
<gene>
    <name evidence="2" type="ordered locus">A2cp1_2903</name>
</gene>